<feature type="domain" description="LysM" evidence="6">
    <location>
        <begin position="37"/>
        <end position="84"/>
    </location>
</feature>
<organism evidence="7 8">
    <name type="scientific">Sporothrix eucalyptigena</name>
    <dbReference type="NCBI Taxonomy" id="1812306"/>
    <lineage>
        <taxon>Eukaryota</taxon>
        <taxon>Fungi</taxon>
        <taxon>Dikarya</taxon>
        <taxon>Ascomycota</taxon>
        <taxon>Pezizomycotina</taxon>
        <taxon>Sordariomycetes</taxon>
        <taxon>Sordariomycetidae</taxon>
        <taxon>Ophiostomatales</taxon>
        <taxon>Ophiostomataceae</taxon>
        <taxon>Sporothrix</taxon>
    </lineage>
</organism>
<dbReference type="CDD" id="cd00118">
    <property type="entry name" value="LysM"/>
    <property type="match status" value="2"/>
</dbReference>
<gene>
    <name evidence="7" type="ORF">SEUCBS140593_003048</name>
</gene>
<name>A0ABP0BBW4_9PEZI</name>
<comment type="caution">
    <text evidence="7">The sequence shown here is derived from an EMBL/GenBank/DDBJ whole genome shotgun (WGS) entry which is preliminary data.</text>
</comment>
<evidence type="ECO:0000313" key="7">
    <source>
        <dbReference type="EMBL" id="CAK7216975.1"/>
    </source>
</evidence>
<dbReference type="Proteomes" id="UP001642482">
    <property type="component" value="Unassembled WGS sequence"/>
</dbReference>
<evidence type="ECO:0000313" key="8">
    <source>
        <dbReference type="Proteomes" id="UP001642482"/>
    </source>
</evidence>
<protein>
    <recommendedName>
        <fullName evidence="6">LysM domain-containing protein</fullName>
    </recommendedName>
</protein>
<feature type="chain" id="PRO_5047161853" description="LysM domain-containing protein" evidence="5">
    <location>
        <begin position="19"/>
        <end position="178"/>
    </location>
</feature>
<dbReference type="Pfam" id="PF01476">
    <property type="entry name" value="LysM"/>
    <property type="match status" value="2"/>
</dbReference>
<dbReference type="SUPFAM" id="SSF54106">
    <property type="entry name" value="LysM domain"/>
    <property type="match status" value="2"/>
</dbReference>
<evidence type="ECO:0000256" key="4">
    <source>
        <dbReference type="SAM" id="MobiDB-lite"/>
    </source>
</evidence>
<dbReference type="PANTHER" id="PTHR34997:SF1">
    <property type="entry name" value="PEPTIDOGLYCAN-BINDING LYSIN DOMAIN"/>
    <property type="match status" value="1"/>
</dbReference>
<feature type="compositionally biased region" description="Pro residues" evidence="4">
    <location>
        <begin position="94"/>
        <end position="120"/>
    </location>
</feature>
<dbReference type="PANTHER" id="PTHR34997">
    <property type="entry name" value="AM15"/>
    <property type="match status" value="1"/>
</dbReference>
<feature type="signal peptide" evidence="5">
    <location>
        <begin position="1"/>
        <end position="18"/>
    </location>
</feature>
<keyword evidence="8" id="KW-1185">Reference proteome</keyword>
<dbReference type="Gene3D" id="3.10.350.10">
    <property type="entry name" value="LysM domain"/>
    <property type="match status" value="2"/>
</dbReference>
<evidence type="ECO:0000259" key="6">
    <source>
        <dbReference type="PROSITE" id="PS51782"/>
    </source>
</evidence>
<sequence length="178" mass="18556">MVPSRIVLLFAAAVAASAVLTGPDPAATPAAAPHCYLHVKARAGDSCAGIAAVFNIDAAAFRRMNPGVAAADCSHLTVGTTYCVADGSEGSLEPSPPKTPPSPSPPKSPPLSPPTPPTPRQSPITDACRSWHLVSKGETCTRIEKAVGISHTQFRKWNGFIDDDCSNLWLGYYCCIGV</sequence>
<evidence type="ECO:0000256" key="2">
    <source>
        <dbReference type="ARBA" id="ARBA00023026"/>
    </source>
</evidence>
<comment type="similarity">
    <text evidence="3">Belongs to the secreted LysM effector family.</text>
</comment>
<keyword evidence="5" id="KW-0732">Signal</keyword>
<keyword evidence="1" id="KW-0147">Chitin-binding</keyword>
<evidence type="ECO:0000256" key="3">
    <source>
        <dbReference type="ARBA" id="ARBA00044955"/>
    </source>
</evidence>
<evidence type="ECO:0000256" key="1">
    <source>
        <dbReference type="ARBA" id="ARBA00022669"/>
    </source>
</evidence>
<dbReference type="EMBL" id="CAWUHD010000022">
    <property type="protein sequence ID" value="CAK7216975.1"/>
    <property type="molecule type" value="Genomic_DNA"/>
</dbReference>
<dbReference type="PROSITE" id="PS51782">
    <property type="entry name" value="LYSM"/>
    <property type="match status" value="2"/>
</dbReference>
<feature type="domain" description="LysM" evidence="6">
    <location>
        <begin position="130"/>
        <end position="176"/>
    </location>
</feature>
<reference evidence="7 8" key="1">
    <citation type="submission" date="2024-01" db="EMBL/GenBank/DDBJ databases">
        <authorList>
            <person name="Allen C."/>
            <person name="Tagirdzhanova G."/>
        </authorList>
    </citation>
    <scope>NUCLEOTIDE SEQUENCE [LARGE SCALE GENOMIC DNA]</scope>
</reference>
<dbReference type="InterPro" id="IPR036779">
    <property type="entry name" value="LysM_dom_sf"/>
</dbReference>
<proteinExistence type="inferred from homology"/>
<keyword evidence="2" id="KW-0843">Virulence</keyword>
<dbReference type="InterPro" id="IPR052210">
    <property type="entry name" value="LysM1-like"/>
</dbReference>
<accession>A0ABP0BBW4</accession>
<dbReference type="SMART" id="SM00257">
    <property type="entry name" value="LysM"/>
    <property type="match status" value="2"/>
</dbReference>
<feature type="region of interest" description="Disordered" evidence="4">
    <location>
        <begin position="87"/>
        <end position="124"/>
    </location>
</feature>
<dbReference type="InterPro" id="IPR018392">
    <property type="entry name" value="LysM"/>
</dbReference>
<evidence type="ECO:0000256" key="5">
    <source>
        <dbReference type="SAM" id="SignalP"/>
    </source>
</evidence>